<comment type="caution">
    <text evidence="5">The sequence shown here is derived from an EMBL/GenBank/DDBJ whole genome shotgun (WGS) entry which is preliminary data.</text>
</comment>
<evidence type="ECO:0000256" key="4">
    <source>
        <dbReference type="SAM" id="MobiDB-lite"/>
    </source>
</evidence>
<feature type="compositionally biased region" description="Basic and acidic residues" evidence="4">
    <location>
        <begin position="126"/>
        <end position="155"/>
    </location>
</feature>
<dbReference type="SUPFAM" id="SSF52047">
    <property type="entry name" value="RNI-like"/>
    <property type="match status" value="2"/>
</dbReference>
<evidence type="ECO:0000313" key="6">
    <source>
        <dbReference type="Proteomes" id="UP001344447"/>
    </source>
</evidence>
<evidence type="ECO:0008006" key="7">
    <source>
        <dbReference type="Google" id="ProtNLM"/>
    </source>
</evidence>
<feature type="region of interest" description="Disordered" evidence="4">
    <location>
        <begin position="254"/>
        <end position="280"/>
    </location>
</feature>
<sequence>MSELPPPKILIDSQELIPQLQNSPPKGGLSLSFDSNTEELSSINNKLHKSPPQTKPRRPSSPLAFIASAFHSPIKKISSKKNKGQQDGLSEFTLSPDSSDFEDTINDNETDHKENKDKEHKHKDKDHKEHKDKEHKDKEHKDKEHKDKEHKDKEHKEHRHHHIRRHKNVELNKAVDFNEYDETFTTNLGTIKKEKEKESKHGQLKKSLSRTFFKSEDKLNINNLPHTVITKILYYLIENKVDLEKSEIRFGGSPECENITSSTNGQLNMSGGSSGSDGGSPLATSFTNSLISSGSNNNNNNTGSKKNPNLELETICLVCKLWGCKLAPQVFTYFTVKSPKHLRSLIQLTTQGLVEGGKKFKFYYVAMNIDKSSTFQKFMNVVKHTMPDRLPEKFMKATTKPILSNSFSKNLFTQFFEVANSMTYFRFYQKWISPENFMAIGNALKTNTSITHLSFRHGNLDDDSIDAVINALSENTTIESIDFRGNKLGNGTAIKLAQLMASNKTSLKTIDFFYNHIAPEGGVALARAMKTNNKLEKLYLRLNYINGQTAIALGNSLAHNSTLKSVHLDHIDDQSGAVFFESLGKSTTTVLSELNLSNCQLEGSSASEISKTLSKKTSTLVEINFKSNKLGGSLLSIAKALEVNSTITRLNLSDNRIFDTSGGWELADALSNNRTITALSLSTNSLGNGFAEGIARALNTTTCSLKSLDISGNQIDYAGAKYIAEALSNNKTLKLLNMSQNKLSPQFGQLIADSLKVNRSLIHLELSYTSLGDKGSLPIASLLANDGTHLIRLNMNENDINDRVGIVFAESLATNTHIQVLDLSFNKLTYRSKEVFERSLKTNLSITNISFNLVPLKWKYQY</sequence>
<feature type="compositionally biased region" description="Polar residues" evidence="4">
    <location>
        <begin position="258"/>
        <end position="269"/>
    </location>
</feature>
<dbReference type="Pfam" id="PF13516">
    <property type="entry name" value="LRR_6"/>
    <property type="match status" value="5"/>
</dbReference>
<evidence type="ECO:0000256" key="2">
    <source>
        <dbReference type="ARBA" id="ARBA00022490"/>
    </source>
</evidence>
<feature type="compositionally biased region" description="Basic residues" evidence="4">
    <location>
        <begin position="73"/>
        <end position="83"/>
    </location>
</feature>
<dbReference type="InterPro" id="IPR052410">
    <property type="entry name" value="DRC5"/>
</dbReference>
<gene>
    <name evidence="5" type="ORF">RB653_002144</name>
</gene>
<evidence type="ECO:0000256" key="1">
    <source>
        <dbReference type="ARBA" id="ARBA00004245"/>
    </source>
</evidence>
<dbReference type="AlphaFoldDB" id="A0AAN7YMS0"/>
<name>A0AAN7YMS0_9MYCE</name>
<keyword evidence="6" id="KW-1185">Reference proteome</keyword>
<dbReference type="Proteomes" id="UP001344447">
    <property type="component" value="Unassembled WGS sequence"/>
</dbReference>
<dbReference type="PANTHER" id="PTHR24107:SF31">
    <property type="entry name" value="LEUCINE-RICH REPEAT-CONTAINING PROTEIN"/>
    <property type="match status" value="1"/>
</dbReference>
<dbReference type="SMART" id="SM00368">
    <property type="entry name" value="LRR_RI"/>
    <property type="match status" value="11"/>
</dbReference>
<feature type="region of interest" description="Disordered" evidence="4">
    <location>
        <begin position="19"/>
        <end position="164"/>
    </location>
</feature>
<feature type="compositionally biased region" description="Polar residues" evidence="4">
    <location>
        <begin position="32"/>
        <end position="45"/>
    </location>
</feature>
<dbReference type="EMBL" id="JAVFKY010000004">
    <property type="protein sequence ID" value="KAK5577204.1"/>
    <property type="molecule type" value="Genomic_DNA"/>
</dbReference>
<dbReference type="GO" id="GO:0005856">
    <property type="term" value="C:cytoskeleton"/>
    <property type="evidence" value="ECO:0007669"/>
    <property type="project" value="UniProtKB-SubCell"/>
</dbReference>
<keyword evidence="3" id="KW-0206">Cytoskeleton</keyword>
<protein>
    <recommendedName>
        <fullName evidence="7">Leucine-rich repeat-containing protein</fullName>
    </recommendedName>
</protein>
<dbReference type="PANTHER" id="PTHR24107">
    <property type="entry name" value="YNEIN REGULATORY COMPLEX SUBUNIT 5"/>
    <property type="match status" value="1"/>
</dbReference>
<dbReference type="Gene3D" id="3.80.10.10">
    <property type="entry name" value="Ribonuclease Inhibitor"/>
    <property type="match status" value="4"/>
</dbReference>
<keyword evidence="2" id="KW-0963">Cytoplasm</keyword>
<feature type="compositionally biased region" description="Acidic residues" evidence="4">
    <location>
        <begin position="99"/>
        <end position="108"/>
    </location>
</feature>
<comment type="subcellular location">
    <subcellularLocation>
        <location evidence="1">Cytoplasm</location>
        <location evidence="1">Cytoskeleton</location>
    </subcellularLocation>
</comment>
<feature type="compositionally biased region" description="Polar residues" evidence="4">
    <location>
        <begin position="85"/>
        <end position="98"/>
    </location>
</feature>
<reference evidence="5 6" key="1">
    <citation type="submission" date="2023-11" db="EMBL/GenBank/DDBJ databases">
        <title>Dfirmibasis_genome.</title>
        <authorList>
            <person name="Edelbroek B."/>
            <person name="Kjellin J."/>
            <person name="Jerlstrom-Hultqvist J."/>
            <person name="Soderbom F."/>
        </authorList>
    </citation>
    <scope>NUCLEOTIDE SEQUENCE [LARGE SCALE GENOMIC DNA]</scope>
    <source>
        <strain evidence="5 6">TNS-C-14</strain>
    </source>
</reference>
<accession>A0AAN7YMS0</accession>
<feature type="compositionally biased region" description="Basic and acidic residues" evidence="4">
    <location>
        <begin position="109"/>
        <end position="118"/>
    </location>
</feature>
<evidence type="ECO:0000256" key="3">
    <source>
        <dbReference type="ARBA" id="ARBA00023212"/>
    </source>
</evidence>
<dbReference type="Pfam" id="PF00560">
    <property type="entry name" value="LRR_1"/>
    <property type="match status" value="1"/>
</dbReference>
<dbReference type="InterPro" id="IPR001611">
    <property type="entry name" value="Leu-rich_rpt"/>
</dbReference>
<dbReference type="InterPro" id="IPR032675">
    <property type="entry name" value="LRR_dom_sf"/>
</dbReference>
<proteinExistence type="predicted"/>
<organism evidence="5 6">
    <name type="scientific">Dictyostelium firmibasis</name>
    <dbReference type="NCBI Taxonomy" id="79012"/>
    <lineage>
        <taxon>Eukaryota</taxon>
        <taxon>Amoebozoa</taxon>
        <taxon>Evosea</taxon>
        <taxon>Eumycetozoa</taxon>
        <taxon>Dictyostelia</taxon>
        <taxon>Dictyosteliales</taxon>
        <taxon>Dictyosteliaceae</taxon>
        <taxon>Dictyostelium</taxon>
    </lineage>
</organism>
<evidence type="ECO:0000313" key="5">
    <source>
        <dbReference type="EMBL" id="KAK5577204.1"/>
    </source>
</evidence>